<dbReference type="AlphaFoldDB" id="A0A084SE17"/>
<gene>
    <name evidence="1" type="ORF">Q664_52780</name>
</gene>
<evidence type="ECO:0000313" key="2">
    <source>
        <dbReference type="Proteomes" id="UP000028547"/>
    </source>
</evidence>
<dbReference type="Proteomes" id="UP000028547">
    <property type="component" value="Unassembled WGS sequence"/>
</dbReference>
<proteinExistence type="predicted"/>
<name>A0A084SE17_9BACT</name>
<reference evidence="1 2" key="1">
    <citation type="submission" date="2014-07" db="EMBL/GenBank/DDBJ databases">
        <title>Draft Genome Sequence of Gephyronic Acid Producer, Cystobacter violaceus Strain Cb vi76.</title>
        <authorList>
            <person name="Stevens D.C."/>
            <person name="Young J."/>
            <person name="Carmichael R."/>
            <person name="Tan J."/>
            <person name="Taylor R.E."/>
        </authorList>
    </citation>
    <scope>NUCLEOTIDE SEQUENCE [LARGE SCALE GENOMIC DNA]</scope>
    <source>
        <strain evidence="1 2">Cb vi76</strain>
    </source>
</reference>
<dbReference type="RefSeq" id="WP_043414955.1">
    <property type="nucleotide sequence ID" value="NZ_JPMI01000431.1"/>
</dbReference>
<comment type="caution">
    <text evidence="1">The sequence shown here is derived from an EMBL/GenBank/DDBJ whole genome shotgun (WGS) entry which is preliminary data.</text>
</comment>
<accession>A0A084SE17</accession>
<organism evidence="1 2">
    <name type="scientific">Archangium violaceum Cb vi76</name>
    <dbReference type="NCBI Taxonomy" id="1406225"/>
    <lineage>
        <taxon>Bacteria</taxon>
        <taxon>Pseudomonadati</taxon>
        <taxon>Myxococcota</taxon>
        <taxon>Myxococcia</taxon>
        <taxon>Myxococcales</taxon>
        <taxon>Cystobacterineae</taxon>
        <taxon>Archangiaceae</taxon>
        <taxon>Archangium</taxon>
    </lineage>
</organism>
<evidence type="ECO:0000313" key="1">
    <source>
        <dbReference type="EMBL" id="KFA86702.1"/>
    </source>
</evidence>
<dbReference type="EMBL" id="JPMI01000431">
    <property type="protein sequence ID" value="KFA86702.1"/>
    <property type="molecule type" value="Genomic_DNA"/>
</dbReference>
<sequence>MTPAAQKAAADALVSEIRGKYREGALAVGFSPDNVAQFLLLGPAAFFVPQTDAQRRLEAALKSLGERITRWEKVYRSWAERGQRDDGSSYTWDRWTRYAREDLARETKDLLGTVVSESLFFRFTEEVVVKTAADTVEVVATVANPLAWPTWAKVTAGAAGVVVVLFVVRPYVAPLLRSA</sequence>
<protein>
    <submittedName>
        <fullName evidence="1">Uncharacterized protein</fullName>
    </submittedName>
</protein>